<evidence type="ECO:0000256" key="5">
    <source>
        <dbReference type="ARBA" id="ARBA00022692"/>
    </source>
</evidence>
<comment type="similarity">
    <text evidence="2">Belongs to the amino acid-polyamine-organocation (APC) superfamily. Spore germination protein (SGP) (TC 2.A.3.9) family.</text>
</comment>
<evidence type="ECO:0000256" key="3">
    <source>
        <dbReference type="ARBA" id="ARBA00022448"/>
    </source>
</evidence>
<evidence type="ECO:0000256" key="7">
    <source>
        <dbReference type="ARBA" id="ARBA00023136"/>
    </source>
</evidence>
<keyword evidence="10" id="KW-1185">Reference proteome</keyword>
<feature type="transmembrane region" description="Helical" evidence="8">
    <location>
        <begin position="223"/>
        <end position="243"/>
    </location>
</feature>
<keyword evidence="6 8" id="KW-1133">Transmembrane helix</keyword>
<dbReference type="InterPro" id="IPR004761">
    <property type="entry name" value="Spore_GerAB"/>
</dbReference>
<comment type="subcellular location">
    <subcellularLocation>
        <location evidence="1">Membrane</location>
        <topology evidence="1">Multi-pass membrane protein</topology>
    </subcellularLocation>
</comment>
<dbReference type="AlphaFoldDB" id="A0A7X3K0D0"/>
<evidence type="ECO:0000256" key="8">
    <source>
        <dbReference type="SAM" id="Phobius"/>
    </source>
</evidence>
<feature type="transmembrane region" description="Helical" evidence="8">
    <location>
        <begin position="45"/>
        <end position="67"/>
    </location>
</feature>
<reference evidence="9 10" key="1">
    <citation type="journal article" date="2019" name="Microorganisms">
        <title>Paenibacillus lutrae sp. nov., A Chitinolytic Species Isolated from A River Otter in Castril Natural Park, Granada, Spain.</title>
        <authorList>
            <person name="Rodriguez M."/>
            <person name="Reina J.C."/>
            <person name="Bejar V."/>
            <person name="Llamas I."/>
        </authorList>
    </citation>
    <scope>NUCLEOTIDE SEQUENCE [LARGE SCALE GENOMIC DNA]</scope>
    <source>
        <strain evidence="9 10">N10</strain>
    </source>
</reference>
<dbReference type="OrthoDB" id="2380240at2"/>
<dbReference type="PANTHER" id="PTHR34975:SF2">
    <property type="entry name" value="SPORE GERMINATION PROTEIN A2"/>
    <property type="match status" value="1"/>
</dbReference>
<feature type="transmembrane region" description="Helical" evidence="8">
    <location>
        <begin position="188"/>
        <end position="211"/>
    </location>
</feature>
<dbReference type="EMBL" id="RHLK01000010">
    <property type="protein sequence ID" value="MVP01119.1"/>
    <property type="molecule type" value="Genomic_DNA"/>
</dbReference>
<protein>
    <submittedName>
        <fullName evidence="9">GerAB/ArcD/ProY family transporter</fullName>
    </submittedName>
</protein>
<evidence type="ECO:0000256" key="1">
    <source>
        <dbReference type="ARBA" id="ARBA00004141"/>
    </source>
</evidence>
<dbReference type="PANTHER" id="PTHR34975">
    <property type="entry name" value="SPORE GERMINATION PROTEIN A2"/>
    <property type="match status" value="1"/>
</dbReference>
<keyword evidence="4" id="KW-0309">Germination</keyword>
<sequence>MQNSTVTRMFSFRAYLLFFIVSAAQIGVGGASFQRNLYKILEQDSWIAVLIAGLAAHIVVAAILSFLGKNPGSDLYDLHQDTFGKFAGALCSTVYMIYLMTIALTILRNYIEIIQTWMFPDIPTWFLSLFVLALMLYGILGGLRVIIGVALISVIVITSEIALFYYPIQYANWGYLLPVMEHPLSDMLKGAFSMSFTIVGFELLMFVYPFVSNKAKAAKYSHLAIAFTTLTYLIFTVTTLVYFSGEQLMHTIWPTLTLLKIVEFPLFERVEYITVSLYLIGILPNTMLYVWSAGRGLSKIIRIKERQAPVWIAAALFISSVWFTSHLEIERLNNFSGRFSVLMAFLYPLFICLVVTVKRAFTGPRKRRLT</sequence>
<evidence type="ECO:0000256" key="4">
    <source>
        <dbReference type="ARBA" id="ARBA00022544"/>
    </source>
</evidence>
<feature type="transmembrane region" description="Helical" evidence="8">
    <location>
        <begin position="122"/>
        <end position="140"/>
    </location>
</feature>
<feature type="transmembrane region" description="Helical" evidence="8">
    <location>
        <begin position="339"/>
        <end position="361"/>
    </location>
</feature>
<feature type="transmembrane region" description="Helical" evidence="8">
    <location>
        <begin position="12"/>
        <end position="33"/>
    </location>
</feature>
<keyword evidence="7 8" id="KW-0472">Membrane</keyword>
<gene>
    <name evidence="9" type="ORF">EDM21_16605</name>
</gene>
<evidence type="ECO:0000313" key="10">
    <source>
        <dbReference type="Proteomes" id="UP000490800"/>
    </source>
</evidence>
<feature type="transmembrane region" description="Helical" evidence="8">
    <location>
        <begin position="310"/>
        <end position="327"/>
    </location>
</feature>
<accession>A0A7X3K0D0</accession>
<dbReference type="NCBIfam" id="TIGR00912">
    <property type="entry name" value="2A0309"/>
    <property type="match status" value="1"/>
</dbReference>
<evidence type="ECO:0000256" key="6">
    <source>
        <dbReference type="ARBA" id="ARBA00022989"/>
    </source>
</evidence>
<feature type="transmembrane region" description="Helical" evidence="8">
    <location>
        <begin position="272"/>
        <end position="290"/>
    </location>
</feature>
<dbReference type="GO" id="GO:0016020">
    <property type="term" value="C:membrane"/>
    <property type="evidence" value="ECO:0007669"/>
    <property type="project" value="UniProtKB-SubCell"/>
</dbReference>
<dbReference type="RefSeq" id="WP_157337236.1">
    <property type="nucleotide sequence ID" value="NZ_RHLK01000010.1"/>
</dbReference>
<name>A0A7X3K0D0_9BACL</name>
<feature type="transmembrane region" description="Helical" evidence="8">
    <location>
        <begin position="147"/>
        <end position="168"/>
    </location>
</feature>
<evidence type="ECO:0000256" key="2">
    <source>
        <dbReference type="ARBA" id="ARBA00007998"/>
    </source>
</evidence>
<proteinExistence type="inferred from homology"/>
<feature type="transmembrane region" description="Helical" evidence="8">
    <location>
        <begin position="87"/>
        <end position="110"/>
    </location>
</feature>
<keyword evidence="3" id="KW-0813">Transport</keyword>
<dbReference type="GO" id="GO:0009847">
    <property type="term" value="P:spore germination"/>
    <property type="evidence" value="ECO:0007669"/>
    <property type="project" value="InterPro"/>
</dbReference>
<evidence type="ECO:0000313" key="9">
    <source>
        <dbReference type="EMBL" id="MVP01119.1"/>
    </source>
</evidence>
<keyword evidence="5 8" id="KW-0812">Transmembrane</keyword>
<organism evidence="9 10">
    <name type="scientific">Paenibacillus lutrae</name>
    <dbReference type="NCBI Taxonomy" id="2078573"/>
    <lineage>
        <taxon>Bacteria</taxon>
        <taxon>Bacillati</taxon>
        <taxon>Bacillota</taxon>
        <taxon>Bacilli</taxon>
        <taxon>Bacillales</taxon>
        <taxon>Paenibacillaceae</taxon>
        <taxon>Paenibacillus</taxon>
    </lineage>
</organism>
<comment type="caution">
    <text evidence="9">The sequence shown here is derived from an EMBL/GenBank/DDBJ whole genome shotgun (WGS) entry which is preliminary data.</text>
</comment>
<dbReference type="Pfam" id="PF03845">
    <property type="entry name" value="Spore_permease"/>
    <property type="match status" value="1"/>
</dbReference>
<dbReference type="Proteomes" id="UP000490800">
    <property type="component" value="Unassembled WGS sequence"/>
</dbReference>